<comment type="caution">
    <text evidence="1">The sequence shown here is derived from an EMBL/GenBank/DDBJ whole genome shotgun (WGS) entry which is preliminary data.</text>
</comment>
<accession>A0ACB9RA78</accession>
<dbReference type="EMBL" id="CM042883">
    <property type="protein sequence ID" value="KAI4376021.1"/>
    <property type="molecule type" value="Genomic_DNA"/>
</dbReference>
<keyword evidence="2" id="KW-1185">Reference proteome</keyword>
<protein>
    <submittedName>
        <fullName evidence="1">Uncharacterized protein</fullName>
    </submittedName>
</protein>
<reference evidence="2" key="1">
    <citation type="journal article" date="2023" name="Front. Plant Sci.">
        <title>Chromosomal-level genome assembly of Melastoma candidum provides insights into trichome evolution.</title>
        <authorList>
            <person name="Zhong Y."/>
            <person name="Wu W."/>
            <person name="Sun C."/>
            <person name="Zou P."/>
            <person name="Liu Y."/>
            <person name="Dai S."/>
            <person name="Zhou R."/>
        </authorList>
    </citation>
    <scope>NUCLEOTIDE SEQUENCE [LARGE SCALE GENOMIC DNA]</scope>
</reference>
<dbReference type="Proteomes" id="UP001057402">
    <property type="component" value="Chromosome 4"/>
</dbReference>
<gene>
    <name evidence="1" type="ORF">MLD38_013821</name>
</gene>
<sequence length="871" mass="98444">MTGILRRVMPLGDPVRKTKDDEDFSVEYSIAMEYNGPPLPYNLPRVSPVVVGEIPTANAFPLWSGLLDMDLPVIQPVKKKARPGEDGGQKFEVVGLPWNSPDANAKFESSMVIGSKGCLRSQDDKLSDDSTLSSHYLHEPPVHGHEKRPSAVTFHSTDSFDERSFVTDSDGDTVPGRPKAQNSGKKGSCYHCKRGSRFTKKEACIVCDAKYCYRCLLRAMGSMEEGRKCLLCTGFRIDESKRISLGKCSRMMKRLLPEAEIKRIMRAEFSCVNNQLSSKLVFVNNRPLKKRELLLLQSCANPPRNLTPGYYWYDRTAGFWGKAGEKPSQLISGQLNIGGQMEREASNGNIGVLINGREITKEELWMLKAAGISCKGKPHFWVSPDGFCQEEGQYNPRGMIWEKAKTKIMCKILSLPYPSNPASSDRVEVNKENDVDYVSVPRKLLLIGSENSGTSTIFKQIKISFGDAFTEEERRGLKLVIQSKLYCYLGLLMEARERFEKESLREKEKGKSILFECEVSDSGYGSWAKDSRKKKGKGLVINQSRPSHPGKTIQKEAKPTYAISPKLKRFCDWLLGVIAAGNVEDMVSPSSCEYSALIDELWKDEAIQATYSRRNELEELPRVATYFLERAMEILKEDYGPSDMDILYAEGISSSNGVVSTNFSFPKSVQSGAFGDAAARRVDSSSYQLIRVHPNSLGVNCKWLEMFEDVNLILFCISLTDYDEFFDDDSGGSKNKMVASRDLFQKIVTHPVFSKKHFLLLLNKFDLFEEKIEQVCLTRCEWFKDFNPVISRNHHRGNDVNGSPSLAQRAFYYIAVKFKRHFRSLMDHKLYVSLVTGLEQDTVKDFLLYAREIIDWDEDITLINEDSSTSN</sequence>
<evidence type="ECO:0000313" key="1">
    <source>
        <dbReference type="EMBL" id="KAI4376021.1"/>
    </source>
</evidence>
<proteinExistence type="predicted"/>
<evidence type="ECO:0000313" key="2">
    <source>
        <dbReference type="Proteomes" id="UP001057402"/>
    </source>
</evidence>
<organism evidence="1 2">
    <name type="scientific">Melastoma candidum</name>
    <dbReference type="NCBI Taxonomy" id="119954"/>
    <lineage>
        <taxon>Eukaryota</taxon>
        <taxon>Viridiplantae</taxon>
        <taxon>Streptophyta</taxon>
        <taxon>Embryophyta</taxon>
        <taxon>Tracheophyta</taxon>
        <taxon>Spermatophyta</taxon>
        <taxon>Magnoliopsida</taxon>
        <taxon>eudicotyledons</taxon>
        <taxon>Gunneridae</taxon>
        <taxon>Pentapetalae</taxon>
        <taxon>rosids</taxon>
        <taxon>malvids</taxon>
        <taxon>Myrtales</taxon>
        <taxon>Melastomataceae</taxon>
        <taxon>Melastomatoideae</taxon>
        <taxon>Melastomateae</taxon>
        <taxon>Melastoma</taxon>
    </lineage>
</organism>
<name>A0ACB9RA78_9MYRT</name>